<accession>A0ABS1TX03</accession>
<feature type="compositionally biased region" description="Basic residues" evidence="1">
    <location>
        <begin position="65"/>
        <end position="76"/>
    </location>
</feature>
<organism evidence="3 4">
    <name type="scientific">Belnapia arida</name>
    <dbReference type="NCBI Taxonomy" id="2804533"/>
    <lineage>
        <taxon>Bacteria</taxon>
        <taxon>Pseudomonadati</taxon>
        <taxon>Pseudomonadota</taxon>
        <taxon>Alphaproteobacteria</taxon>
        <taxon>Acetobacterales</taxon>
        <taxon>Roseomonadaceae</taxon>
        <taxon>Belnapia</taxon>
    </lineage>
</organism>
<feature type="signal peptide" evidence="2">
    <location>
        <begin position="1"/>
        <end position="30"/>
    </location>
</feature>
<evidence type="ECO:0000256" key="2">
    <source>
        <dbReference type="SAM" id="SignalP"/>
    </source>
</evidence>
<reference evidence="3 4" key="1">
    <citation type="submission" date="2021-01" db="EMBL/GenBank/DDBJ databases">
        <title>Belnapia mucosa sp. nov. and Belnapia arida sp. nov., isolated from the Tabernas Desert (Almeria, Spain).</title>
        <authorList>
            <person name="Molina-Menor E."/>
            <person name="Vidal-Verdu A."/>
            <person name="Calonge A."/>
            <person name="Satari L."/>
            <person name="Pereto J."/>
            <person name="Porcar M."/>
        </authorList>
    </citation>
    <scope>NUCLEOTIDE SEQUENCE [LARGE SCALE GENOMIC DNA]</scope>
    <source>
        <strain evidence="3 4">T18</strain>
    </source>
</reference>
<protein>
    <submittedName>
        <fullName evidence="3">Uncharacterized protein</fullName>
    </submittedName>
</protein>
<sequence length="120" mass="12402">MDLKRLAMLRKALPLAVLAAGFAFPSPGRAAPPEIAAPSLVSPGLGCGASPSSTALLGRVAVQRQRQHPPRRHRRHQAEAAPAAEPAAGLAHAFYTCAAMPLTAMPVGTGWLAVGPVRRS</sequence>
<evidence type="ECO:0000313" key="4">
    <source>
        <dbReference type="Proteomes" id="UP000660885"/>
    </source>
</evidence>
<comment type="caution">
    <text evidence="3">The sequence shown here is derived from an EMBL/GenBank/DDBJ whole genome shotgun (WGS) entry which is preliminary data.</text>
</comment>
<proteinExistence type="predicted"/>
<dbReference type="RefSeq" id="WP_202830118.1">
    <property type="nucleotide sequence ID" value="NZ_JAETWB010000001.1"/>
</dbReference>
<evidence type="ECO:0000256" key="1">
    <source>
        <dbReference type="SAM" id="MobiDB-lite"/>
    </source>
</evidence>
<dbReference type="Proteomes" id="UP000660885">
    <property type="component" value="Unassembled WGS sequence"/>
</dbReference>
<name>A0ABS1TX03_9PROT</name>
<feature type="region of interest" description="Disordered" evidence="1">
    <location>
        <begin position="61"/>
        <end position="83"/>
    </location>
</feature>
<keyword evidence="4" id="KW-1185">Reference proteome</keyword>
<dbReference type="EMBL" id="JAETWB010000001">
    <property type="protein sequence ID" value="MBL6076970.1"/>
    <property type="molecule type" value="Genomic_DNA"/>
</dbReference>
<gene>
    <name evidence="3" type="ORF">JMJ56_03065</name>
</gene>
<keyword evidence="2" id="KW-0732">Signal</keyword>
<evidence type="ECO:0000313" key="3">
    <source>
        <dbReference type="EMBL" id="MBL6076970.1"/>
    </source>
</evidence>
<feature type="chain" id="PRO_5046463577" evidence="2">
    <location>
        <begin position="31"/>
        <end position="120"/>
    </location>
</feature>